<organism evidence="2 3">
    <name type="scientific">Arthrobotrys conoides</name>
    <dbReference type="NCBI Taxonomy" id="74498"/>
    <lineage>
        <taxon>Eukaryota</taxon>
        <taxon>Fungi</taxon>
        <taxon>Dikarya</taxon>
        <taxon>Ascomycota</taxon>
        <taxon>Pezizomycotina</taxon>
        <taxon>Orbiliomycetes</taxon>
        <taxon>Orbiliales</taxon>
        <taxon>Orbiliaceae</taxon>
        <taxon>Arthrobotrys</taxon>
    </lineage>
</organism>
<gene>
    <name evidence="2" type="ORF">TWF506_007496</name>
</gene>
<accession>A0AAN8N7D4</accession>
<dbReference type="AlphaFoldDB" id="A0AAN8N7D4"/>
<keyword evidence="3" id="KW-1185">Reference proteome</keyword>
<proteinExistence type="predicted"/>
<name>A0AAN8N7D4_9PEZI</name>
<evidence type="ECO:0000313" key="2">
    <source>
        <dbReference type="EMBL" id="KAK6515151.1"/>
    </source>
</evidence>
<evidence type="ECO:0000313" key="3">
    <source>
        <dbReference type="Proteomes" id="UP001307849"/>
    </source>
</evidence>
<evidence type="ECO:0000256" key="1">
    <source>
        <dbReference type="SAM" id="SignalP"/>
    </source>
</evidence>
<feature type="chain" id="PRO_5043053261" description="Extracellular membrane protein CFEM domain-containing protein" evidence="1">
    <location>
        <begin position="20"/>
        <end position="251"/>
    </location>
</feature>
<dbReference type="EMBL" id="JAVHJM010000004">
    <property type="protein sequence ID" value="KAK6515151.1"/>
    <property type="molecule type" value="Genomic_DNA"/>
</dbReference>
<sequence>MQIHTFIQLTAILASLVSTQTIPDTCTRAARLAQSCIPDERYTIFLVQNQFSGCLCSTSFNKDATGCITDAASILLNTDTQALEAFKAYCALSNVGSIPKNSTSPIQPDARVPDGSILDSVDCYFFIRDLESSLLFSYEKSIVDGLCHNSTDSVAKECYNYIFDSDPNKASAFGAFLDFCSRHSTGSSNRPKTVQTVDSQTTLFPISPSSPSQASGPHTTSDVVQNSAIGLEVTIFDTVLASLLTFAFLAL</sequence>
<dbReference type="Proteomes" id="UP001307849">
    <property type="component" value="Unassembled WGS sequence"/>
</dbReference>
<evidence type="ECO:0008006" key="4">
    <source>
        <dbReference type="Google" id="ProtNLM"/>
    </source>
</evidence>
<reference evidence="2 3" key="1">
    <citation type="submission" date="2019-10" db="EMBL/GenBank/DDBJ databases">
        <authorList>
            <person name="Palmer J.M."/>
        </authorList>
    </citation>
    <scope>NUCLEOTIDE SEQUENCE [LARGE SCALE GENOMIC DNA]</scope>
    <source>
        <strain evidence="2 3">TWF506</strain>
    </source>
</reference>
<feature type="signal peptide" evidence="1">
    <location>
        <begin position="1"/>
        <end position="19"/>
    </location>
</feature>
<protein>
    <recommendedName>
        <fullName evidence="4">Extracellular membrane protein CFEM domain-containing protein</fullName>
    </recommendedName>
</protein>
<keyword evidence="1" id="KW-0732">Signal</keyword>
<comment type="caution">
    <text evidence="2">The sequence shown here is derived from an EMBL/GenBank/DDBJ whole genome shotgun (WGS) entry which is preliminary data.</text>
</comment>